<gene>
    <name evidence="1" type="ORF">ANE_LOCUS20092</name>
</gene>
<dbReference type="Proteomes" id="UP000489600">
    <property type="component" value="Unassembled WGS sequence"/>
</dbReference>
<comment type="caution">
    <text evidence="1">The sequence shown here is derived from an EMBL/GenBank/DDBJ whole genome shotgun (WGS) entry which is preliminary data.</text>
</comment>
<accession>A0A565C7U1</accession>
<dbReference type="EMBL" id="CABITT030000007">
    <property type="protein sequence ID" value="VVB09648.1"/>
    <property type="molecule type" value="Genomic_DNA"/>
</dbReference>
<name>A0A565C7U1_9BRAS</name>
<protein>
    <submittedName>
        <fullName evidence="1">Uncharacterized protein</fullName>
    </submittedName>
</protein>
<keyword evidence="2" id="KW-1185">Reference proteome</keyword>
<organism evidence="1 2">
    <name type="scientific">Arabis nemorensis</name>
    <dbReference type="NCBI Taxonomy" id="586526"/>
    <lineage>
        <taxon>Eukaryota</taxon>
        <taxon>Viridiplantae</taxon>
        <taxon>Streptophyta</taxon>
        <taxon>Embryophyta</taxon>
        <taxon>Tracheophyta</taxon>
        <taxon>Spermatophyta</taxon>
        <taxon>Magnoliopsida</taxon>
        <taxon>eudicotyledons</taxon>
        <taxon>Gunneridae</taxon>
        <taxon>Pentapetalae</taxon>
        <taxon>rosids</taxon>
        <taxon>malvids</taxon>
        <taxon>Brassicales</taxon>
        <taxon>Brassicaceae</taxon>
        <taxon>Arabideae</taxon>
        <taxon>Arabis</taxon>
    </lineage>
</organism>
<proteinExistence type="predicted"/>
<reference evidence="1" key="1">
    <citation type="submission" date="2019-07" db="EMBL/GenBank/DDBJ databases">
        <authorList>
            <person name="Dittberner H."/>
        </authorList>
    </citation>
    <scope>NUCLEOTIDE SEQUENCE [LARGE SCALE GENOMIC DNA]</scope>
</reference>
<evidence type="ECO:0000313" key="1">
    <source>
        <dbReference type="EMBL" id="VVB09648.1"/>
    </source>
</evidence>
<dbReference type="AlphaFoldDB" id="A0A565C7U1"/>
<evidence type="ECO:0000313" key="2">
    <source>
        <dbReference type="Proteomes" id="UP000489600"/>
    </source>
</evidence>
<sequence>MNGFSGKVDVTVVVGYEDHIPDKREAILEENKVTVCHAKKMARPTKGSKNDQSADKKIVEILERPICR</sequence>